<dbReference type="PANTHER" id="PTHR45642">
    <property type="entry name" value="GDSL ESTERASE/LIPASE EXL3"/>
    <property type="match status" value="1"/>
</dbReference>
<dbReference type="Proteomes" id="UP000193685">
    <property type="component" value="Unassembled WGS sequence"/>
</dbReference>
<feature type="chain" id="PRO_5012869857" description="GDSL lipase/esterase" evidence="2">
    <location>
        <begin position="22"/>
        <end position="373"/>
    </location>
</feature>
<evidence type="ECO:0000256" key="1">
    <source>
        <dbReference type="ARBA" id="ARBA00022729"/>
    </source>
</evidence>
<dbReference type="Gene3D" id="3.40.50.1110">
    <property type="entry name" value="SGNH hydrolase"/>
    <property type="match status" value="1"/>
</dbReference>
<dbReference type="Pfam" id="PF00657">
    <property type="entry name" value="Lipase_GDSL"/>
    <property type="match status" value="1"/>
</dbReference>
<dbReference type="GeneID" id="63788928"/>
<dbReference type="PROSITE" id="PS01098">
    <property type="entry name" value="LIPASE_GDSL_SER"/>
    <property type="match status" value="1"/>
</dbReference>
<reference evidence="3 4" key="1">
    <citation type="submission" date="2016-07" db="EMBL/GenBank/DDBJ databases">
        <title>Pervasive Adenine N6-methylation of Active Genes in Fungi.</title>
        <authorList>
            <consortium name="DOE Joint Genome Institute"/>
            <person name="Mondo S.J."/>
            <person name="Dannebaum R.O."/>
            <person name="Kuo R.C."/>
            <person name="Labutti K."/>
            <person name="Haridas S."/>
            <person name="Kuo A."/>
            <person name="Salamov A."/>
            <person name="Ahrendt S.R."/>
            <person name="Lipzen A."/>
            <person name="Sullivan W."/>
            <person name="Andreopoulos W.B."/>
            <person name="Clum A."/>
            <person name="Lindquist E."/>
            <person name="Daum C."/>
            <person name="Ramamoorthy G.K."/>
            <person name="Gryganskyi A."/>
            <person name="Culley D."/>
            <person name="Magnuson J.K."/>
            <person name="James T.Y."/>
            <person name="O'Malley M.A."/>
            <person name="Stajich J.E."/>
            <person name="Spatafora J.W."/>
            <person name="Visel A."/>
            <person name="Grigoriev I.V."/>
        </authorList>
    </citation>
    <scope>NUCLEOTIDE SEQUENCE [LARGE SCALE GENOMIC DNA]</scope>
    <source>
        <strain evidence="3 4">12-1054</strain>
    </source>
</reference>
<gene>
    <name evidence="3" type="ORF">BCR37DRAFT_47641</name>
</gene>
<proteinExistence type="predicted"/>
<dbReference type="SUPFAM" id="SSF52266">
    <property type="entry name" value="SGNH hydrolase"/>
    <property type="match status" value="1"/>
</dbReference>
<evidence type="ECO:0000256" key="2">
    <source>
        <dbReference type="SAM" id="SignalP"/>
    </source>
</evidence>
<name>A0A1Y2FCC2_PROLT</name>
<keyword evidence="1 2" id="KW-0732">Signal</keyword>
<organism evidence="3 4">
    <name type="scientific">Protomyces lactucae-debilis</name>
    <dbReference type="NCBI Taxonomy" id="2754530"/>
    <lineage>
        <taxon>Eukaryota</taxon>
        <taxon>Fungi</taxon>
        <taxon>Dikarya</taxon>
        <taxon>Ascomycota</taxon>
        <taxon>Taphrinomycotina</taxon>
        <taxon>Taphrinomycetes</taxon>
        <taxon>Taphrinales</taxon>
        <taxon>Protomycetaceae</taxon>
        <taxon>Protomyces</taxon>
    </lineage>
</organism>
<evidence type="ECO:0000313" key="4">
    <source>
        <dbReference type="Proteomes" id="UP000193685"/>
    </source>
</evidence>
<comment type="caution">
    <text evidence="3">The sequence shown here is derived from an EMBL/GenBank/DDBJ whole genome shotgun (WGS) entry which is preliminary data.</text>
</comment>
<evidence type="ECO:0000313" key="3">
    <source>
        <dbReference type="EMBL" id="ORY81562.1"/>
    </source>
</evidence>
<feature type="signal peptide" evidence="2">
    <location>
        <begin position="1"/>
        <end position="21"/>
    </location>
</feature>
<protein>
    <recommendedName>
        <fullName evidence="5">GDSL lipase/esterase</fullName>
    </recommendedName>
</protein>
<dbReference type="AlphaFoldDB" id="A0A1Y2FCC2"/>
<accession>A0A1Y2FCC2</accession>
<dbReference type="InterPro" id="IPR050592">
    <property type="entry name" value="GDSL_lipolytic_enzyme"/>
</dbReference>
<dbReference type="GO" id="GO:0016298">
    <property type="term" value="F:lipase activity"/>
    <property type="evidence" value="ECO:0007669"/>
    <property type="project" value="InterPro"/>
</dbReference>
<dbReference type="EMBL" id="MCFI01000011">
    <property type="protein sequence ID" value="ORY81562.1"/>
    <property type="molecule type" value="Genomic_DNA"/>
</dbReference>
<dbReference type="GO" id="GO:0006629">
    <property type="term" value="P:lipid metabolic process"/>
    <property type="evidence" value="ECO:0007669"/>
    <property type="project" value="InterPro"/>
</dbReference>
<keyword evidence="4" id="KW-1185">Reference proteome</keyword>
<dbReference type="PANTHER" id="PTHR45642:SF139">
    <property type="entry name" value="SGNH HYDROLASE-TYPE ESTERASE DOMAIN-CONTAINING PROTEIN"/>
    <property type="match status" value="1"/>
</dbReference>
<sequence>MKNVAASTVILALSLLCSGHALVLKGNKSADNHLVSCSLDASQTESFFDQLHTLFIFGDSISDTGFDPSGDAPSPANPLGNPDFPGRTTAWGPNWVGTLTKEYSKTLVAWNFAKYGSVVYNAFPNSERPDFTGQLSHFMTCCTGKKRKVKWTSEDALFLTMFGQNDLTELIDHLSTNLKTVQDIQRFEKAAKDMTLDIMGRYIGKWATLYENGARKFVAITPTKYMAVPDTLKRVADFNAAQGKLIADTFLEALTNVAADFNSKLAALSHRFKSMNPESTVFYYDATLLMDQVITKTRVSSYEDMVHFCQYYKGLPINSTTPVYPDPPSPAAYKACKKLKVNVHLWLDAWHPTWLFHSILAEEIHTMLAKFPV</sequence>
<evidence type="ECO:0008006" key="5">
    <source>
        <dbReference type="Google" id="ProtNLM"/>
    </source>
</evidence>
<dbReference type="InterPro" id="IPR001087">
    <property type="entry name" value="GDSL"/>
</dbReference>
<dbReference type="OrthoDB" id="1600564at2759"/>
<dbReference type="RefSeq" id="XP_040724938.1">
    <property type="nucleotide sequence ID" value="XM_040872329.1"/>
</dbReference>
<dbReference type="InterPro" id="IPR008265">
    <property type="entry name" value="Lipase_GDSL_AS"/>
</dbReference>
<dbReference type="InterPro" id="IPR036514">
    <property type="entry name" value="SGNH_hydro_sf"/>
</dbReference>